<accession>A0A4C1X4J8</accession>
<sequence>MNDALVSSPLYDSAVFTESQPGAVACARAPQVRPSARVTSKNVIHKKPNSTYQDKKADELRSEDPNACADSIAVVMLQTMDL</sequence>
<organism evidence="2 3">
    <name type="scientific">Eumeta variegata</name>
    <name type="common">Bagworm moth</name>
    <name type="synonym">Eumeta japonica</name>
    <dbReference type="NCBI Taxonomy" id="151549"/>
    <lineage>
        <taxon>Eukaryota</taxon>
        <taxon>Metazoa</taxon>
        <taxon>Ecdysozoa</taxon>
        <taxon>Arthropoda</taxon>
        <taxon>Hexapoda</taxon>
        <taxon>Insecta</taxon>
        <taxon>Pterygota</taxon>
        <taxon>Neoptera</taxon>
        <taxon>Endopterygota</taxon>
        <taxon>Lepidoptera</taxon>
        <taxon>Glossata</taxon>
        <taxon>Ditrysia</taxon>
        <taxon>Tineoidea</taxon>
        <taxon>Psychidae</taxon>
        <taxon>Oiketicinae</taxon>
        <taxon>Eumeta</taxon>
    </lineage>
</organism>
<dbReference type="AlphaFoldDB" id="A0A4C1X4J8"/>
<feature type="compositionally biased region" description="Basic and acidic residues" evidence="1">
    <location>
        <begin position="53"/>
        <end position="64"/>
    </location>
</feature>
<comment type="caution">
    <text evidence="2">The sequence shown here is derived from an EMBL/GenBank/DDBJ whole genome shotgun (WGS) entry which is preliminary data.</text>
</comment>
<reference evidence="2 3" key="1">
    <citation type="journal article" date="2019" name="Commun. Biol.">
        <title>The bagworm genome reveals a unique fibroin gene that provides high tensile strength.</title>
        <authorList>
            <person name="Kono N."/>
            <person name="Nakamura H."/>
            <person name="Ohtoshi R."/>
            <person name="Tomita M."/>
            <person name="Numata K."/>
            <person name="Arakawa K."/>
        </authorList>
    </citation>
    <scope>NUCLEOTIDE SEQUENCE [LARGE SCALE GENOMIC DNA]</scope>
</reference>
<proteinExistence type="predicted"/>
<feature type="region of interest" description="Disordered" evidence="1">
    <location>
        <begin position="27"/>
        <end position="64"/>
    </location>
</feature>
<keyword evidence="3" id="KW-1185">Reference proteome</keyword>
<evidence type="ECO:0000313" key="3">
    <source>
        <dbReference type="Proteomes" id="UP000299102"/>
    </source>
</evidence>
<dbReference type="EMBL" id="BGZK01000726">
    <property type="protein sequence ID" value="GBP58063.1"/>
    <property type="molecule type" value="Genomic_DNA"/>
</dbReference>
<dbReference type="Proteomes" id="UP000299102">
    <property type="component" value="Unassembled WGS sequence"/>
</dbReference>
<evidence type="ECO:0000313" key="2">
    <source>
        <dbReference type="EMBL" id="GBP58063.1"/>
    </source>
</evidence>
<protein>
    <submittedName>
        <fullName evidence="2">Uncharacterized protein</fullName>
    </submittedName>
</protein>
<gene>
    <name evidence="2" type="ORF">EVAR_39779_1</name>
</gene>
<evidence type="ECO:0000256" key="1">
    <source>
        <dbReference type="SAM" id="MobiDB-lite"/>
    </source>
</evidence>
<name>A0A4C1X4J8_EUMVA</name>